<dbReference type="EMBL" id="MU865314">
    <property type="protein sequence ID" value="KAK4228819.1"/>
    <property type="molecule type" value="Genomic_DNA"/>
</dbReference>
<reference evidence="3" key="1">
    <citation type="journal article" date="2023" name="Mol. Phylogenet. Evol.">
        <title>Genome-scale phylogeny and comparative genomics of the fungal order Sordariales.</title>
        <authorList>
            <person name="Hensen N."/>
            <person name="Bonometti L."/>
            <person name="Westerberg I."/>
            <person name="Brannstrom I.O."/>
            <person name="Guillou S."/>
            <person name="Cros-Aarteil S."/>
            <person name="Calhoun S."/>
            <person name="Haridas S."/>
            <person name="Kuo A."/>
            <person name="Mondo S."/>
            <person name="Pangilinan J."/>
            <person name="Riley R."/>
            <person name="LaButti K."/>
            <person name="Andreopoulos B."/>
            <person name="Lipzen A."/>
            <person name="Chen C."/>
            <person name="Yan M."/>
            <person name="Daum C."/>
            <person name="Ng V."/>
            <person name="Clum A."/>
            <person name="Steindorff A."/>
            <person name="Ohm R.A."/>
            <person name="Martin F."/>
            <person name="Silar P."/>
            <person name="Natvig D.O."/>
            <person name="Lalanne C."/>
            <person name="Gautier V."/>
            <person name="Ament-Velasquez S.L."/>
            <person name="Kruys A."/>
            <person name="Hutchinson M.I."/>
            <person name="Powell A.J."/>
            <person name="Barry K."/>
            <person name="Miller A.N."/>
            <person name="Grigoriev I.V."/>
            <person name="Debuchy R."/>
            <person name="Gladieux P."/>
            <person name="Hiltunen Thoren M."/>
            <person name="Johannesson H."/>
        </authorList>
    </citation>
    <scope>NUCLEOTIDE SEQUENCE</scope>
    <source>
        <strain evidence="3">CBS 990.96</strain>
    </source>
</reference>
<sequence length="331" mass="32916">MAPKLLLLTLLPLPSLAFVHPVHLVQVIKTTQTDILHLPPPSLNLDSNLIHAQQQNPGATACVAANSVLSSCSNRGVLATTAPAAPRAQCLCCFSSTALYPVYSACASYIFKSAPTASNAYTLVSELWDACSGLGTGVCNNAAGATPTLIGGGNVPSSTPGALSTPAPAGCTSLVVMVESCSRKFGAGAETARADQVAGCLCADGSGNENTAIERYASSCAPWAKTAVSEDYEVITLLQTICDYATPGLGSSQTTKGGAGGGGIVFTPIVVSPESTPTPAPESTGSGNGNNNPGAGSNQGGGGDGSAASSMMAPVVMAWIGSLVLGVGLLV</sequence>
<dbReference type="AlphaFoldDB" id="A0AAN7BSJ5"/>
<accession>A0AAN7BSJ5</accession>
<evidence type="ECO:0000256" key="2">
    <source>
        <dbReference type="SAM" id="SignalP"/>
    </source>
</evidence>
<protein>
    <recommendedName>
        <fullName evidence="5">Extracellular membrane protein CFEM domain-containing protein</fullName>
    </recommendedName>
</protein>
<keyword evidence="2" id="KW-0732">Signal</keyword>
<feature type="region of interest" description="Disordered" evidence="1">
    <location>
        <begin position="268"/>
        <end position="307"/>
    </location>
</feature>
<feature type="signal peptide" evidence="2">
    <location>
        <begin position="1"/>
        <end position="17"/>
    </location>
</feature>
<gene>
    <name evidence="3" type="ORF">QBC38DRAFT_473992</name>
</gene>
<feature type="chain" id="PRO_5042910318" description="Extracellular membrane protein CFEM domain-containing protein" evidence="2">
    <location>
        <begin position="18"/>
        <end position="331"/>
    </location>
</feature>
<keyword evidence="4" id="KW-1185">Reference proteome</keyword>
<evidence type="ECO:0008006" key="5">
    <source>
        <dbReference type="Google" id="ProtNLM"/>
    </source>
</evidence>
<reference evidence="3" key="2">
    <citation type="submission" date="2023-05" db="EMBL/GenBank/DDBJ databases">
        <authorList>
            <consortium name="Lawrence Berkeley National Laboratory"/>
            <person name="Steindorff A."/>
            <person name="Hensen N."/>
            <person name="Bonometti L."/>
            <person name="Westerberg I."/>
            <person name="Brannstrom I.O."/>
            <person name="Guillou S."/>
            <person name="Cros-Aarteil S."/>
            <person name="Calhoun S."/>
            <person name="Haridas S."/>
            <person name="Kuo A."/>
            <person name="Mondo S."/>
            <person name="Pangilinan J."/>
            <person name="Riley R."/>
            <person name="Labutti K."/>
            <person name="Andreopoulos B."/>
            <person name="Lipzen A."/>
            <person name="Chen C."/>
            <person name="Yanf M."/>
            <person name="Daum C."/>
            <person name="Ng V."/>
            <person name="Clum A."/>
            <person name="Ohm R."/>
            <person name="Martin F."/>
            <person name="Silar P."/>
            <person name="Natvig D."/>
            <person name="Lalanne C."/>
            <person name="Gautier V."/>
            <person name="Ament-Velasquez S.L."/>
            <person name="Kruys A."/>
            <person name="Hutchinson M.I."/>
            <person name="Powell A.J."/>
            <person name="Barry K."/>
            <person name="Miller A.N."/>
            <person name="Grigoriev I.V."/>
            <person name="Debuchy R."/>
            <person name="Gladieux P."/>
            <person name="Thoren M.H."/>
            <person name="Johannesson H."/>
        </authorList>
    </citation>
    <scope>NUCLEOTIDE SEQUENCE</scope>
    <source>
        <strain evidence="3">CBS 990.96</strain>
    </source>
</reference>
<evidence type="ECO:0000256" key="1">
    <source>
        <dbReference type="SAM" id="MobiDB-lite"/>
    </source>
</evidence>
<name>A0AAN7BSJ5_9PEZI</name>
<proteinExistence type="predicted"/>
<evidence type="ECO:0000313" key="3">
    <source>
        <dbReference type="EMBL" id="KAK4228819.1"/>
    </source>
</evidence>
<feature type="compositionally biased region" description="Low complexity" evidence="1">
    <location>
        <begin position="272"/>
        <end position="296"/>
    </location>
</feature>
<organism evidence="3 4">
    <name type="scientific">Podospora fimiseda</name>
    <dbReference type="NCBI Taxonomy" id="252190"/>
    <lineage>
        <taxon>Eukaryota</taxon>
        <taxon>Fungi</taxon>
        <taxon>Dikarya</taxon>
        <taxon>Ascomycota</taxon>
        <taxon>Pezizomycotina</taxon>
        <taxon>Sordariomycetes</taxon>
        <taxon>Sordariomycetidae</taxon>
        <taxon>Sordariales</taxon>
        <taxon>Podosporaceae</taxon>
        <taxon>Podospora</taxon>
    </lineage>
</organism>
<comment type="caution">
    <text evidence="3">The sequence shown here is derived from an EMBL/GenBank/DDBJ whole genome shotgun (WGS) entry which is preliminary data.</text>
</comment>
<dbReference type="Proteomes" id="UP001301958">
    <property type="component" value="Unassembled WGS sequence"/>
</dbReference>
<evidence type="ECO:0000313" key="4">
    <source>
        <dbReference type="Proteomes" id="UP001301958"/>
    </source>
</evidence>